<comment type="caution">
    <text evidence="2">The sequence shown here is derived from an EMBL/GenBank/DDBJ whole genome shotgun (WGS) entry which is preliminary data.</text>
</comment>
<keyword evidence="3" id="KW-1185">Reference proteome</keyword>
<evidence type="ECO:0000313" key="3">
    <source>
        <dbReference type="Proteomes" id="UP000295096"/>
    </source>
</evidence>
<organism evidence="2 3">
    <name type="scientific">Dankookia rubra</name>
    <dbReference type="NCBI Taxonomy" id="1442381"/>
    <lineage>
        <taxon>Bacteria</taxon>
        <taxon>Pseudomonadati</taxon>
        <taxon>Pseudomonadota</taxon>
        <taxon>Alphaproteobacteria</taxon>
        <taxon>Acetobacterales</taxon>
        <taxon>Roseomonadaceae</taxon>
        <taxon>Dankookia</taxon>
    </lineage>
</organism>
<accession>A0A4R5QDI6</accession>
<dbReference type="AlphaFoldDB" id="A0A4R5QDI6"/>
<reference evidence="2 3" key="1">
    <citation type="journal article" date="2016" name="J. Microbiol.">
        <title>Dankookia rubra gen. nov., sp. nov., an alphaproteobacterium isolated from sediment of a shallow stream.</title>
        <authorList>
            <person name="Kim W.H."/>
            <person name="Kim D.H."/>
            <person name="Kang K."/>
            <person name="Ahn T.Y."/>
        </authorList>
    </citation>
    <scope>NUCLEOTIDE SEQUENCE [LARGE SCALE GENOMIC DNA]</scope>
    <source>
        <strain evidence="2 3">JCM30602</strain>
    </source>
</reference>
<evidence type="ECO:0000313" key="2">
    <source>
        <dbReference type="EMBL" id="TDH61224.1"/>
    </source>
</evidence>
<name>A0A4R5QDI6_9PROT</name>
<dbReference type="RefSeq" id="WP_133289965.1">
    <property type="nucleotide sequence ID" value="NZ_SMSJ01000024.1"/>
</dbReference>
<feature type="region of interest" description="Disordered" evidence="1">
    <location>
        <begin position="281"/>
        <end position="312"/>
    </location>
</feature>
<dbReference type="EMBL" id="SMSJ01000024">
    <property type="protein sequence ID" value="TDH61224.1"/>
    <property type="molecule type" value="Genomic_DNA"/>
</dbReference>
<evidence type="ECO:0000256" key="1">
    <source>
        <dbReference type="SAM" id="MobiDB-lite"/>
    </source>
</evidence>
<sequence>MDGEGPLAAYFTLLDKADRTRLRRRLHVVDQAWKSVIDQRQAVQAILSPPPVPPERPTLATTYEYWRRIYSDAANSGGRPTTARQARAVMDLAGRARRICGAEPDDNLDRSVETPRDAVRAIVELGKRTWLSRKNPPTASTTIRRAWQWWHRGCLRLVEFDLPGSLVAAGEADSLEEADKRIKQAVAPLLNRLPEASLDASGSGDLALERLLGEGWEDLRAVLKIEAVLAKHKRTLAEQDDVPLACAPNDHPKLSAAIARLGKNDALAAATGKPRTIAVKPAPSRNPAVAVQEGGEGGGRRKSTAMVAPPPGPLARLVAGLRRWVGGRAPS</sequence>
<gene>
    <name evidence="2" type="ORF">E2C06_17795</name>
</gene>
<proteinExistence type="predicted"/>
<protein>
    <submittedName>
        <fullName evidence="2">Uncharacterized protein</fullName>
    </submittedName>
</protein>
<dbReference type="Proteomes" id="UP000295096">
    <property type="component" value="Unassembled WGS sequence"/>
</dbReference>